<dbReference type="KEGG" id="tos:Theos_1127"/>
<dbReference type="Pfam" id="PF04101">
    <property type="entry name" value="Glyco_tran_28_C"/>
    <property type="match status" value="1"/>
</dbReference>
<keyword evidence="6 10" id="KW-0573">Peptidoglycan synthesis</keyword>
<dbReference type="SUPFAM" id="SSF53756">
    <property type="entry name" value="UDP-Glycosyltransferase/glycogen phosphorylase"/>
    <property type="match status" value="1"/>
</dbReference>
<comment type="subcellular location">
    <subcellularLocation>
        <location evidence="10">Cell membrane</location>
        <topology evidence="10">Peripheral membrane protein</topology>
        <orientation evidence="10">Cytoplasmic side</orientation>
    </subcellularLocation>
</comment>
<dbReference type="AlphaFoldDB" id="K7RIE9"/>
<dbReference type="HAMAP" id="MF_00033">
    <property type="entry name" value="MurG"/>
    <property type="match status" value="1"/>
</dbReference>
<dbReference type="EMBL" id="CP003249">
    <property type="protein sequence ID" value="AFV76172.1"/>
    <property type="molecule type" value="Genomic_DNA"/>
</dbReference>
<dbReference type="InterPro" id="IPR006009">
    <property type="entry name" value="GlcNAc_MurG"/>
</dbReference>
<keyword evidence="7 10" id="KW-0472">Membrane</keyword>
<keyword evidence="4 10" id="KW-0808">Transferase</keyword>
<feature type="binding site" evidence="10">
    <location>
        <position position="283"/>
    </location>
    <ligand>
        <name>UDP-N-acetyl-alpha-D-glucosamine</name>
        <dbReference type="ChEBI" id="CHEBI:57705"/>
    </ligand>
</feature>
<feature type="binding site" evidence="10">
    <location>
        <position position="190"/>
    </location>
    <ligand>
        <name>UDP-N-acetyl-alpha-D-glucosamine</name>
        <dbReference type="ChEBI" id="CHEBI:57705"/>
    </ligand>
</feature>
<evidence type="ECO:0000256" key="9">
    <source>
        <dbReference type="ARBA" id="ARBA00023316"/>
    </source>
</evidence>
<dbReference type="Pfam" id="PF03033">
    <property type="entry name" value="Glyco_transf_28"/>
    <property type="match status" value="1"/>
</dbReference>
<comment type="catalytic activity">
    <reaction evidence="10">
        <text>di-trans,octa-cis-undecaprenyl diphospho-N-acetyl-alpha-D-muramoyl-L-alanyl-D-glutamyl-meso-2,6-diaminopimeloyl-D-alanyl-D-alanine + UDP-N-acetyl-alpha-D-glucosamine = di-trans,octa-cis-undecaprenyl diphospho-[N-acetyl-alpha-D-glucosaminyl-(1-&gt;4)]-N-acetyl-alpha-D-muramoyl-L-alanyl-D-glutamyl-meso-2,6-diaminopimeloyl-D-alanyl-D-alanine + UDP + H(+)</text>
        <dbReference type="Rhea" id="RHEA:31227"/>
        <dbReference type="ChEBI" id="CHEBI:15378"/>
        <dbReference type="ChEBI" id="CHEBI:57705"/>
        <dbReference type="ChEBI" id="CHEBI:58223"/>
        <dbReference type="ChEBI" id="CHEBI:61387"/>
        <dbReference type="ChEBI" id="CHEBI:61388"/>
        <dbReference type="EC" id="2.4.1.227"/>
    </reaction>
</comment>
<keyword evidence="14" id="KW-1185">Reference proteome</keyword>
<dbReference type="OrthoDB" id="9808936at2"/>
<dbReference type="GO" id="GO:0071555">
    <property type="term" value="P:cell wall organization"/>
    <property type="evidence" value="ECO:0007669"/>
    <property type="project" value="UniProtKB-KW"/>
</dbReference>
<reference evidence="13 14" key="1">
    <citation type="journal article" date="2013" name="Genome Announc.">
        <title>Whole Genome Sequencing of Thermus oshimai JL-2 and Thermus thermophilus JL-18, Incomplete Denitrifiers from the United States Great Basin.</title>
        <authorList>
            <person name="Murugapiran S.K."/>
            <person name="Huntemann M."/>
            <person name="Wei C.L."/>
            <person name="Han J."/>
            <person name="Detter J.C."/>
            <person name="Han C.S."/>
            <person name="Erkkila T.H."/>
            <person name="Teshima H."/>
            <person name="Chen A."/>
            <person name="Kyrpides N."/>
            <person name="Mavrommatis K."/>
            <person name="Markowitz V."/>
            <person name="Szeto E."/>
            <person name="Ivanova N."/>
            <person name="Pagani I."/>
            <person name="Lam J."/>
            <person name="McDonald A.I."/>
            <person name="Dodsworth J.A."/>
            <person name="Pati A."/>
            <person name="Goodwin L."/>
            <person name="Peters L."/>
            <person name="Pitluck S."/>
            <person name="Woyke T."/>
            <person name="Hedlund B.P."/>
        </authorList>
    </citation>
    <scope>NUCLEOTIDE SEQUENCE</scope>
    <source>
        <strain evidence="13 14">JL-2</strain>
    </source>
</reference>
<feature type="domain" description="Glycosyl transferase family 28 C-terminal" evidence="12">
    <location>
        <begin position="184"/>
        <end position="295"/>
    </location>
</feature>
<dbReference type="PANTHER" id="PTHR21015">
    <property type="entry name" value="UDP-N-ACETYLGLUCOSAMINE--N-ACETYLMURAMYL-(PENTAPEPTIDE) PYROPHOSPHORYL-UNDECAPRENOL N-ACETYLGLUCOSAMINE TRANSFERASE 1"/>
    <property type="match status" value="1"/>
</dbReference>
<dbReference type="GO" id="GO:0008360">
    <property type="term" value="P:regulation of cell shape"/>
    <property type="evidence" value="ECO:0007669"/>
    <property type="project" value="UniProtKB-KW"/>
</dbReference>
<name>K7RIE9_THEOS</name>
<comment type="function">
    <text evidence="10">Cell wall formation. Catalyzes the transfer of a GlcNAc subunit on undecaprenyl-pyrophosphoryl-MurNAc-pentapeptide (lipid intermediate I) to form undecaprenyl-pyrophosphoryl-MurNAc-(pentapeptide)GlcNAc (lipid intermediate II).</text>
</comment>
<dbReference type="GO" id="GO:0050511">
    <property type="term" value="F:undecaprenyldiphospho-muramoylpentapeptide beta-N-acetylglucosaminyltransferase activity"/>
    <property type="evidence" value="ECO:0007669"/>
    <property type="project" value="UniProtKB-UniRule"/>
</dbReference>
<evidence type="ECO:0000256" key="2">
    <source>
        <dbReference type="ARBA" id="ARBA00022618"/>
    </source>
</evidence>
<dbReference type="STRING" id="751945.Theos_1127"/>
<evidence type="ECO:0000256" key="1">
    <source>
        <dbReference type="ARBA" id="ARBA00022475"/>
    </source>
</evidence>
<evidence type="ECO:0000313" key="13">
    <source>
        <dbReference type="EMBL" id="AFV76172.1"/>
    </source>
</evidence>
<dbReference type="CDD" id="cd03785">
    <property type="entry name" value="GT28_MurG"/>
    <property type="match status" value="1"/>
</dbReference>
<feature type="domain" description="Glycosyltransferase family 28 N-terminal" evidence="11">
    <location>
        <begin position="4"/>
        <end position="135"/>
    </location>
</feature>
<keyword evidence="9 10" id="KW-0961">Cell wall biogenesis/degradation</keyword>
<feature type="binding site" evidence="10">
    <location>
        <begin position="11"/>
        <end position="13"/>
    </location>
    <ligand>
        <name>UDP-N-acetyl-alpha-D-glucosamine</name>
        <dbReference type="ChEBI" id="CHEBI:57705"/>
    </ligand>
</feature>
<dbReference type="eggNOG" id="COG0707">
    <property type="taxonomic scope" value="Bacteria"/>
</dbReference>
<dbReference type="GO" id="GO:0051301">
    <property type="term" value="P:cell division"/>
    <property type="evidence" value="ECO:0007669"/>
    <property type="project" value="UniProtKB-KW"/>
</dbReference>
<dbReference type="UniPathway" id="UPA00219"/>
<keyword evidence="8 10" id="KW-0131">Cell cycle</keyword>
<dbReference type="GO" id="GO:0051991">
    <property type="term" value="F:UDP-N-acetyl-D-glucosamine:N-acetylmuramoyl-L-alanyl-D-glutamyl-meso-2,6-diaminopimelyl-D-alanyl-D-alanine-diphosphoundecaprenol 4-beta-N-acetylglucosaminlytransferase activity"/>
    <property type="evidence" value="ECO:0007669"/>
    <property type="project" value="RHEA"/>
</dbReference>
<evidence type="ECO:0000256" key="10">
    <source>
        <dbReference type="HAMAP-Rule" id="MF_00033"/>
    </source>
</evidence>
<dbReference type="GO" id="GO:0005886">
    <property type="term" value="C:plasma membrane"/>
    <property type="evidence" value="ECO:0007669"/>
    <property type="project" value="UniProtKB-SubCell"/>
</dbReference>
<evidence type="ECO:0000256" key="5">
    <source>
        <dbReference type="ARBA" id="ARBA00022960"/>
    </source>
</evidence>
<feature type="binding site" evidence="10">
    <location>
        <position position="121"/>
    </location>
    <ligand>
        <name>UDP-N-acetyl-alpha-D-glucosamine</name>
        <dbReference type="ChEBI" id="CHEBI:57705"/>
    </ligand>
</feature>
<proteinExistence type="inferred from homology"/>
<protein>
    <recommendedName>
        <fullName evidence="10">UDP-N-acetylglucosamine--N-acetylmuramyl-(pentapeptide) pyrophosphoryl-undecaprenol N-acetylglucosamine transferase</fullName>
        <ecNumber evidence="10">2.4.1.227</ecNumber>
    </recommendedName>
    <alternativeName>
        <fullName evidence="10">Undecaprenyl-PP-MurNAc-pentapeptide-UDPGlcNAc GlcNAc transferase</fullName>
    </alternativeName>
</protein>
<dbReference type="GO" id="GO:0005975">
    <property type="term" value="P:carbohydrate metabolic process"/>
    <property type="evidence" value="ECO:0007669"/>
    <property type="project" value="InterPro"/>
</dbReference>
<keyword evidence="1 10" id="KW-1003">Cell membrane</keyword>
<keyword evidence="3 10" id="KW-0328">Glycosyltransferase</keyword>
<evidence type="ECO:0000313" key="14">
    <source>
        <dbReference type="Proteomes" id="UP000000211"/>
    </source>
</evidence>
<sequence length="341" mass="36537">MARFLLTGGGTGGHFFPALAVAEALRKRGHEVFYLGAEGGLEATLLPQSGLPHALIPAGKLDRSAFRPGEFWKLREGLRRARRVLEEVGPRAILSTGGYAGFPGGWVGAGMGIPLLLHEQNAKLGLAARALALRARGLALSLPTPLPPFLEKKARVVGYPVREVRYPQGEAKRRLGFPEDKPLLLVLGGSQGSLELNEKLPPLLKPLGLPVLHQVGPRWAERYQALEEEEHYRVQGFVDVPLAMSAADLLIARAGAGTLAEAAFHRLPALLFPLDPKLDGGAQRANALAYARSGGMALGEFGRLGAQVMEMLEGKERYQKALSALSPEGAAGRLADWLEAL</sequence>
<dbReference type="InterPro" id="IPR007235">
    <property type="entry name" value="Glyco_trans_28_C"/>
</dbReference>
<comment type="similarity">
    <text evidence="10">Belongs to the glycosyltransferase 28 family. MurG subfamily.</text>
</comment>
<keyword evidence="5 10" id="KW-0133">Cell shape</keyword>
<evidence type="ECO:0000256" key="8">
    <source>
        <dbReference type="ARBA" id="ARBA00023306"/>
    </source>
</evidence>
<comment type="caution">
    <text evidence="10">Lacks conserved residue(s) required for the propagation of feature annotation.</text>
</comment>
<gene>
    <name evidence="10" type="primary">murG</name>
    <name evidence="13" type="ORF">Theos_1127</name>
</gene>
<accession>K7RIE9</accession>
<feature type="binding site" evidence="10">
    <location>
        <position position="162"/>
    </location>
    <ligand>
        <name>UDP-N-acetyl-alpha-D-glucosamine</name>
        <dbReference type="ChEBI" id="CHEBI:57705"/>
    </ligand>
</feature>
<evidence type="ECO:0000256" key="3">
    <source>
        <dbReference type="ARBA" id="ARBA00022676"/>
    </source>
</evidence>
<dbReference type="PANTHER" id="PTHR21015:SF22">
    <property type="entry name" value="GLYCOSYLTRANSFERASE"/>
    <property type="match status" value="1"/>
</dbReference>
<evidence type="ECO:0000256" key="4">
    <source>
        <dbReference type="ARBA" id="ARBA00022679"/>
    </source>
</evidence>
<evidence type="ECO:0000256" key="6">
    <source>
        <dbReference type="ARBA" id="ARBA00022984"/>
    </source>
</evidence>
<evidence type="ECO:0000259" key="11">
    <source>
        <dbReference type="Pfam" id="PF03033"/>
    </source>
</evidence>
<evidence type="ECO:0000256" key="7">
    <source>
        <dbReference type="ARBA" id="ARBA00023136"/>
    </source>
</evidence>
<dbReference type="GO" id="GO:0009252">
    <property type="term" value="P:peptidoglycan biosynthetic process"/>
    <property type="evidence" value="ECO:0007669"/>
    <property type="project" value="UniProtKB-UniRule"/>
</dbReference>
<organism evidence="13 14">
    <name type="scientific">Thermus oshimai JL-2</name>
    <dbReference type="NCBI Taxonomy" id="751945"/>
    <lineage>
        <taxon>Bacteria</taxon>
        <taxon>Thermotogati</taxon>
        <taxon>Deinococcota</taxon>
        <taxon>Deinococci</taxon>
        <taxon>Thermales</taxon>
        <taxon>Thermaceae</taxon>
        <taxon>Thermus</taxon>
    </lineage>
</organism>
<dbReference type="HOGENOM" id="CLU_037404_0_1_0"/>
<dbReference type="EC" id="2.4.1.227" evidence="10"/>
<dbReference type="InterPro" id="IPR004276">
    <property type="entry name" value="GlycoTrans_28_N"/>
</dbReference>
<comment type="pathway">
    <text evidence="10">Cell wall biogenesis; peptidoglycan biosynthesis.</text>
</comment>
<dbReference type="PATRIC" id="fig|751945.3.peg.1119"/>
<evidence type="ECO:0000259" key="12">
    <source>
        <dbReference type="Pfam" id="PF04101"/>
    </source>
</evidence>
<dbReference type="Gene3D" id="3.40.50.2000">
    <property type="entry name" value="Glycogen Phosphorylase B"/>
    <property type="match status" value="2"/>
</dbReference>
<keyword evidence="2 10" id="KW-0132">Cell division</keyword>
<dbReference type="Proteomes" id="UP000000211">
    <property type="component" value="Chromosome"/>
</dbReference>
<dbReference type="RefSeq" id="WP_016329362.1">
    <property type="nucleotide sequence ID" value="NC_019386.1"/>
</dbReference>